<dbReference type="Gene3D" id="3.40.50.2000">
    <property type="entry name" value="Glycogen Phosphorylase B"/>
    <property type="match status" value="2"/>
</dbReference>
<name>A0ABU6URH9_9FABA</name>
<evidence type="ECO:0000259" key="6">
    <source>
        <dbReference type="Pfam" id="PF26168"/>
    </source>
</evidence>
<protein>
    <recommendedName>
        <fullName evidence="5">Glycosyltransferase</fullName>
        <ecNumber evidence="5">2.4.1.-</ecNumber>
    </recommendedName>
</protein>
<dbReference type="InterPro" id="IPR058980">
    <property type="entry name" value="Glyco_transf_N"/>
</dbReference>
<dbReference type="InterPro" id="IPR035595">
    <property type="entry name" value="UDP_glycos_trans_CS"/>
</dbReference>
<dbReference type="Pfam" id="PF00201">
    <property type="entry name" value="UDPGT"/>
    <property type="match status" value="1"/>
</dbReference>
<dbReference type="SUPFAM" id="SSF53756">
    <property type="entry name" value="UDP-Glycosyltransferase/glycogen phosphorylase"/>
    <property type="match status" value="1"/>
</dbReference>
<evidence type="ECO:0000256" key="2">
    <source>
        <dbReference type="ARBA" id="ARBA00022676"/>
    </source>
</evidence>
<dbReference type="Pfam" id="PF26168">
    <property type="entry name" value="Glyco_transf_N"/>
    <property type="match status" value="1"/>
</dbReference>
<proteinExistence type="inferred from homology"/>
<organism evidence="7 8">
    <name type="scientific">Stylosanthes scabra</name>
    <dbReference type="NCBI Taxonomy" id="79078"/>
    <lineage>
        <taxon>Eukaryota</taxon>
        <taxon>Viridiplantae</taxon>
        <taxon>Streptophyta</taxon>
        <taxon>Embryophyta</taxon>
        <taxon>Tracheophyta</taxon>
        <taxon>Spermatophyta</taxon>
        <taxon>Magnoliopsida</taxon>
        <taxon>eudicotyledons</taxon>
        <taxon>Gunneridae</taxon>
        <taxon>Pentapetalae</taxon>
        <taxon>rosids</taxon>
        <taxon>fabids</taxon>
        <taxon>Fabales</taxon>
        <taxon>Fabaceae</taxon>
        <taxon>Papilionoideae</taxon>
        <taxon>50 kb inversion clade</taxon>
        <taxon>dalbergioids sensu lato</taxon>
        <taxon>Dalbergieae</taxon>
        <taxon>Pterocarpus clade</taxon>
        <taxon>Stylosanthes</taxon>
    </lineage>
</organism>
<dbReference type="PROSITE" id="PS00375">
    <property type="entry name" value="UDPGT"/>
    <property type="match status" value="1"/>
</dbReference>
<accession>A0ABU6URH9</accession>
<gene>
    <name evidence="7" type="primary">DOGT1_14</name>
    <name evidence="7" type="ORF">PIB30_084894</name>
</gene>
<comment type="caution">
    <text evidence="7">The sequence shown here is derived from an EMBL/GenBank/DDBJ whole genome shotgun (WGS) entry which is preliminary data.</text>
</comment>
<keyword evidence="2 4" id="KW-0328">Glycosyltransferase</keyword>
<evidence type="ECO:0000256" key="1">
    <source>
        <dbReference type="ARBA" id="ARBA00009995"/>
    </source>
</evidence>
<evidence type="ECO:0000313" key="8">
    <source>
        <dbReference type="Proteomes" id="UP001341840"/>
    </source>
</evidence>
<evidence type="ECO:0000313" key="7">
    <source>
        <dbReference type="EMBL" id="MED6163936.1"/>
    </source>
</evidence>
<dbReference type="Proteomes" id="UP001341840">
    <property type="component" value="Unassembled WGS sequence"/>
</dbReference>
<dbReference type="EC" id="2.4.1.-" evidence="5"/>
<dbReference type="PANTHER" id="PTHR48047:SF229">
    <property type="entry name" value="UDP-GLYCOSYLTRANSFERASE 73C3-RELATED"/>
    <property type="match status" value="1"/>
</dbReference>
<keyword evidence="3 4" id="KW-0808">Transferase</keyword>
<evidence type="ECO:0000256" key="4">
    <source>
        <dbReference type="RuleBase" id="RU003718"/>
    </source>
</evidence>
<keyword evidence="8" id="KW-1185">Reference proteome</keyword>
<evidence type="ECO:0000256" key="5">
    <source>
        <dbReference type="RuleBase" id="RU362057"/>
    </source>
</evidence>
<dbReference type="EMBL" id="JASCZI010122222">
    <property type="protein sequence ID" value="MED6163936.1"/>
    <property type="molecule type" value="Genomic_DNA"/>
</dbReference>
<dbReference type="CDD" id="cd03784">
    <property type="entry name" value="GT1_Gtf-like"/>
    <property type="match status" value="1"/>
</dbReference>
<comment type="similarity">
    <text evidence="1 4">Belongs to the UDP-glycosyltransferase family.</text>
</comment>
<feature type="domain" description="Glycosyltransferase N-terminal" evidence="6">
    <location>
        <begin position="2"/>
        <end position="230"/>
    </location>
</feature>
<evidence type="ECO:0000256" key="3">
    <source>
        <dbReference type="ARBA" id="ARBA00022679"/>
    </source>
</evidence>
<dbReference type="PANTHER" id="PTHR48047">
    <property type="entry name" value="GLYCOSYLTRANSFERASE"/>
    <property type="match status" value="1"/>
</dbReference>
<reference evidence="7 8" key="1">
    <citation type="journal article" date="2023" name="Plants (Basel)">
        <title>Bridging the Gap: Combining Genomics and Transcriptomics Approaches to Understand Stylosanthes scabra, an Orphan Legume from the Brazilian Caatinga.</title>
        <authorList>
            <person name="Ferreira-Neto J.R.C."/>
            <person name="da Silva M.D."/>
            <person name="Binneck E."/>
            <person name="de Melo N.F."/>
            <person name="da Silva R.H."/>
            <person name="de Melo A.L.T.M."/>
            <person name="Pandolfi V."/>
            <person name="Bustamante F.O."/>
            <person name="Brasileiro-Vidal A.C."/>
            <person name="Benko-Iseppon A.M."/>
        </authorList>
    </citation>
    <scope>NUCLEOTIDE SEQUENCE [LARGE SCALE GENOMIC DNA]</scope>
    <source>
        <tissue evidence="7">Leaves</tissue>
    </source>
</reference>
<dbReference type="InterPro" id="IPR002213">
    <property type="entry name" value="UDP_glucos_trans"/>
</dbReference>
<sequence length="462" mass="52447">MAQGHMIPMMDLARLILAHHKNNNVTVVTTPRNAIRFASRFSRYTQEHGFRFRLVELEFPCIEAGLPDGCENIDMLPSLDDAMTFFLATRFLRRPVEKLFQELTPPPSCIIADMCLPYTIHIAKQFKIPRISFIGVSCFYLLCMHNINMFNAESEEYFVVPCIPDRIEITIPHSEISDSKEWKQFSKEVKEAEMESYGVMMNSFEELEAAYARGYKEVRNNNKAWCIGPVSLSNQDHLDKAQRGNKNSVYEWQHLKWLDLRKPKSVVYVCFGSICNLTSLQLIEIGLALEASNRPFIWVIREGTELEALEKWIQEDGFEGRIKGRGLLIRGWAPQLLILSHHAIGGFITHCGWNSTMEAICAAVPMATWPLFSDQFLNEKLIMQILGVGVKVGEKTGALVKKEKVEGAIETLMGDSSESETRRKRVSELAQMARKAVENGGSSHTNLASAIQDIMQEAKRSH</sequence>